<accession>A0AAJ0FYV6</accession>
<dbReference type="AlphaFoldDB" id="A0AAJ0FYV6"/>
<dbReference type="Pfam" id="PF20150">
    <property type="entry name" value="2EXR"/>
    <property type="match status" value="1"/>
</dbReference>
<feature type="compositionally biased region" description="Basic and acidic residues" evidence="1">
    <location>
        <begin position="514"/>
        <end position="524"/>
    </location>
</feature>
<name>A0AAJ0FYV6_9HYPO</name>
<dbReference type="InterPro" id="IPR045518">
    <property type="entry name" value="2EXR"/>
</dbReference>
<feature type="region of interest" description="Disordered" evidence="1">
    <location>
        <begin position="391"/>
        <end position="584"/>
    </location>
</feature>
<dbReference type="EMBL" id="JASWJB010000008">
    <property type="protein sequence ID" value="KAK2616205.1"/>
    <property type="molecule type" value="Genomic_DNA"/>
</dbReference>
<feature type="region of interest" description="Disordered" evidence="1">
    <location>
        <begin position="1"/>
        <end position="48"/>
    </location>
</feature>
<feature type="compositionally biased region" description="Acidic residues" evidence="1">
    <location>
        <begin position="32"/>
        <end position="42"/>
    </location>
</feature>
<dbReference type="Proteomes" id="UP001251528">
    <property type="component" value="Unassembled WGS sequence"/>
</dbReference>
<feature type="compositionally biased region" description="Acidic residues" evidence="1">
    <location>
        <begin position="533"/>
        <end position="565"/>
    </location>
</feature>
<feature type="compositionally biased region" description="Acidic residues" evidence="1">
    <location>
        <begin position="573"/>
        <end position="584"/>
    </location>
</feature>
<proteinExistence type="predicted"/>
<comment type="caution">
    <text evidence="3">The sequence shown here is derived from an EMBL/GenBank/DDBJ whole genome shotgun (WGS) entry which is preliminary data.</text>
</comment>
<keyword evidence="4" id="KW-1185">Reference proteome</keyword>
<feature type="domain" description="2EXR" evidence="2">
    <location>
        <begin position="58"/>
        <end position="161"/>
    </location>
</feature>
<evidence type="ECO:0000313" key="3">
    <source>
        <dbReference type="EMBL" id="KAK2616205.1"/>
    </source>
</evidence>
<evidence type="ECO:0000313" key="4">
    <source>
        <dbReference type="Proteomes" id="UP001251528"/>
    </source>
</evidence>
<protein>
    <recommendedName>
        <fullName evidence="2">2EXR domain-containing protein</fullName>
    </recommendedName>
</protein>
<feature type="compositionally biased region" description="Basic and acidic residues" evidence="1">
    <location>
        <begin position="399"/>
        <end position="412"/>
    </location>
</feature>
<reference evidence="3" key="1">
    <citation type="submission" date="2023-06" db="EMBL/GenBank/DDBJ databases">
        <title>Conoideocrella luteorostrata (Hypocreales: Clavicipitaceae), a potential biocontrol fungus for elongate hemlock scale in United States Christmas tree production areas.</title>
        <authorList>
            <person name="Barrett H."/>
            <person name="Lovett B."/>
            <person name="Macias A.M."/>
            <person name="Stajich J.E."/>
            <person name="Kasson M.T."/>
        </authorList>
    </citation>
    <scope>NUCLEOTIDE SEQUENCE</scope>
    <source>
        <strain evidence="3">ARSEF 14590</strain>
    </source>
</reference>
<evidence type="ECO:0000259" key="2">
    <source>
        <dbReference type="Pfam" id="PF20150"/>
    </source>
</evidence>
<feature type="region of interest" description="Disordered" evidence="1">
    <location>
        <begin position="320"/>
        <end position="351"/>
    </location>
</feature>
<feature type="compositionally biased region" description="Acidic residues" evidence="1">
    <location>
        <begin position="320"/>
        <end position="339"/>
    </location>
</feature>
<sequence length="584" mass="65362">MPSGDHPSDDDTSSASDASSGGSGQDGRALIDDEAEESDGTDSSDVSDSLDCAREYSFPQFMQLPPELRHRIWEVFCPDLTAKARVFQFFLSPSSAAMGRPDHYSVKDHLTLGDQTEKLRAVLSTHRESRSIAVQKLPHELGMDAGSGDAIVRFRKETDVIILHGLKAGKDLHLPEFARDVQNIAVNPWELFFGGMLNGPVDEAIPALAGIFRNLKRLYVHTPAESQRACQIRWCVTDYVHTYMVETYEKQDGRGEDLQSLFCWPDVDGHPDFAKYSIPKLFSRGKDVEVGVEMWPMVEFELDEGIAQYDRLRVLKDLPDLGDGELSGEDGSVDDDDEFYGGSPQGTYWDEHDSETFLDEYESEGIDDDEIVEVGDTSEDDMIPDEIAAHFSSPEPEDYQSKDVLIIDRPDRGPLQTRLKRRLIMDSDDSGEDAQPQTKRARQTRTIVVSDSDEDDVEVIAARQRSKSRPKVSESDEDEEGEENTQVNGVESRDSPQDDEDESDDKNVPPRRLSLAERLRRARNENPVPASQDDTDEGDNDTEDEEEAEGDDDDVDEEDEDEDGLLDTMAGDGTDEDEGEEDGW</sequence>
<gene>
    <name evidence="3" type="ORF">QQS21_000837</name>
</gene>
<evidence type="ECO:0000256" key="1">
    <source>
        <dbReference type="SAM" id="MobiDB-lite"/>
    </source>
</evidence>
<organism evidence="3 4">
    <name type="scientific">Conoideocrella luteorostrata</name>
    <dbReference type="NCBI Taxonomy" id="1105319"/>
    <lineage>
        <taxon>Eukaryota</taxon>
        <taxon>Fungi</taxon>
        <taxon>Dikarya</taxon>
        <taxon>Ascomycota</taxon>
        <taxon>Pezizomycotina</taxon>
        <taxon>Sordariomycetes</taxon>
        <taxon>Hypocreomycetidae</taxon>
        <taxon>Hypocreales</taxon>
        <taxon>Clavicipitaceae</taxon>
        <taxon>Conoideocrella</taxon>
    </lineage>
</organism>